<evidence type="ECO:0000256" key="6">
    <source>
        <dbReference type="SAM" id="MobiDB-lite"/>
    </source>
</evidence>
<dbReference type="InterPro" id="IPR006121">
    <property type="entry name" value="HMA_dom"/>
</dbReference>
<name>A0AAV3PP99_LITER</name>
<evidence type="ECO:0000256" key="3">
    <source>
        <dbReference type="ARBA" id="ARBA00022723"/>
    </source>
</evidence>
<keyword evidence="4" id="KW-0636">Prenylation</keyword>
<evidence type="ECO:0000256" key="4">
    <source>
        <dbReference type="ARBA" id="ARBA00023289"/>
    </source>
</evidence>
<dbReference type="PROSITE" id="PS50846">
    <property type="entry name" value="HMA_2"/>
    <property type="match status" value="1"/>
</dbReference>
<evidence type="ECO:0000256" key="1">
    <source>
        <dbReference type="ARBA" id="ARBA00004170"/>
    </source>
</evidence>
<dbReference type="Gene3D" id="3.30.70.100">
    <property type="match status" value="1"/>
</dbReference>
<feature type="compositionally biased region" description="Basic and acidic residues" evidence="6">
    <location>
        <begin position="92"/>
        <end position="103"/>
    </location>
</feature>
<keyword evidence="9" id="KW-1185">Reference proteome</keyword>
<dbReference type="PANTHER" id="PTHR45868">
    <property type="entry name" value="HEAVY METAL-ASSOCIATED ISOPRENYLATED PLANT PROTEIN 33-RELATED"/>
    <property type="match status" value="1"/>
</dbReference>
<gene>
    <name evidence="8" type="ORF">LIER_11139</name>
</gene>
<comment type="caution">
    <text evidence="8">The sequence shown here is derived from an EMBL/GenBank/DDBJ whole genome shotgun (WGS) entry which is preliminary data.</text>
</comment>
<dbReference type="AlphaFoldDB" id="A0AAV3PP99"/>
<dbReference type="FunFam" id="3.30.70.100:FF:000008">
    <property type="entry name" value="Copper transport protein ATOX1"/>
    <property type="match status" value="1"/>
</dbReference>
<reference evidence="8 9" key="1">
    <citation type="submission" date="2024-01" db="EMBL/GenBank/DDBJ databases">
        <title>The complete chloroplast genome sequence of Lithospermum erythrorhizon: insights into the phylogenetic relationship among Boraginaceae species and the maternal lineages of purple gromwells.</title>
        <authorList>
            <person name="Okada T."/>
            <person name="Watanabe K."/>
        </authorList>
    </citation>
    <scope>NUCLEOTIDE SEQUENCE [LARGE SCALE GENOMIC DNA]</scope>
</reference>
<evidence type="ECO:0000313" key="9">
    <source>
        <dbReference type="Proteomes" id="UP001454036"/>
    </source>
</evidence>
<feature type="domain" description="HMA" evidence="7">
    <location>
        <begin position="9"/>
        <end position="72"/>
    </location>
</feature>
<dbReference type="GO" id="GO:0016020">
    <property type="term" value="C:membrane"/>
    <property type="evidence" value="ECO:0007669"/>
    <property type="project" value="UniProtKB-SubCell"/>
</dbReference>
<dbReference type="GO" id="GO:0046872">
    <property type="term" value="F:metal ion binding"/>
    <property type="evidence" value="ECO:0007669"/>
    <property type="project" value="UniProtKB-KW"/>
</dbReference>
<feature type="compositionally biased region" description="Basic and acidic residues" evidence="6">
    <location>
        <begin position="323"/>
        <end position="332"/>
    </location>
</feature>
<protein>
    <recommendedName>
        <fullName evidence="7">HMA domain-containing protein</fullName>
    </recommendedName>
</protein>
<dbReference type="Proteomes" id="UP001454036">
    <property type="component" value="Unassembled WGS sequence"/>
</dbReference>
<dbReference type="EMBL" id="BAABME010002037">
    <property type="protein sequence ID" value="GAA0152732.1"/>
    <property type="molecule type" value="Genomic_DNA"/>
</dbReference>
<keyword evidence="4" id="KW-0449">Lipoprotein</keyword>
<evidence type="ECO:0000313" key="8">
    <source>
        <dbReference type="EMBL" id="GAA0152732.1"/>
    </source>
</evidence>
<feature type="region of interest" description="Disordered" evidence="6">
    <location>
        <begin position="219"/>
        <end position="265"/>
    </location>
</feature>
<sequence>MSKQDMLKIQNNVLRVNIHCDGCKHKVKKTLQKIEGVYKVSIDVDQGKVTVTGNVDSATLIRKLEKSGKHAELWVSQKNSNVMNNQFKNTHIDNFKGQKDNKSQKGSGKGHQQKGGQQPSQQQMMMPQKGGQQPSQQQMMMMQQMKNLNDFKGLQNGGQQPSQQQMMMMQQMKNLNDFKGLQNGSQQPSQQQMQMMMQQMKDLKDFKGHPKDQKSVKFNMHEHESDNYDDDEDDDFDSEFDDEEDYDDEFDDHAPLDKKVSGKKMNGHVSNDYGKMMGGGGNGKHGPNKIMNGHGPTDVKKKEGKKGGGGMAGMLKNLKGIGGKKDDKEQKGGKTGKGIIQNQVDKKGGKNGGGMPGKGKGGKNEDFGGKGGKSMGKTDFGGKIDGGFMMNKNPHGFQDINMNKKGGGFGGNMGPMGQMGPMGNHPMEQMRSFQAVQGFPAGGNGGGYFQGMGQGPPHGNNPYNQQQYMAQMMMNQQRGYGGHEMYQPMYAQPHPALMYGSPMAPPTENFSNMFNDENTSSCSIM</sequence>
<dbReference type="CDD" id="cd00371">
    <property type="entry name" value="HMA"/>
    <property type="match status" value="1"/>
</dbReference>
<feature type="region of interest" description="Disordered" evidence="6">
    <location>
        <begin position="287"/>
        <end position="376"/>
    </location>
</feature>
<organism evidence="8 9">
    <name type="scientific">Lithospermum erythrorhizon</name>
    <name type="common">Purple gromwell</name>
    <name type="synonym">Lithospermum officinale var. erythrorhizon</name>
    <dbReference type="NCBI Taxonomy" id="34254"/>
    <lineage>
        <taxon>Eukaryota</taxon>
        <taxon>Viridiplantae</taxon>
        <taxon>Streptophyta</taxon>
        <taxon>Embryophyta</taxon>
        <taxon>Tracheophyta</taxon>
        <taxon>Spermatophyta</taxon>
        <taxon>Magnoliopsida</taxon>
        <taxon>eudicotyledons</taxon>
        <taxon>Gunneridae</taxon>
        <taxon>Pentapetalae</taxon>
        <taxon>asterids</taxon>
        <taxon>lamiids</taxon>
        <taxon>Boraginales</taxon>
        <taxon>Boraginaceae</taxon>
        <taxon>Boraginoideae</taxon>
        <taxon>Lithospermeae</taxon>
        <taxon>Lithospermum</taxon>
    </lineage>
</organism>
<evidence type="ECO:0000256" key="5">
    <source>
        <dbReference type="ARBA" id="ARBA00024045"/>
    </source>
</evidence>
<dbReference type="InterPro" id="IPR036163">
    <property type="entry name" value="HMA_dom_sf"/>
</dbReference>
<feature type="compositionally biased region" description="Low complexity" evidence="6">
    <location>
        <begin position="114"/>
        <end position="138"/>
    </location>
</feature>
<evidence type="ECO:0000259" key="7">
    <source>
        <dbReference type="PROSITE" id="PS50846"/>
    </source>
</evidence>
<dbReference type="SUPFAM" id="SSF55008">
    <property type="entry name" value="HMA, heavy metal-associated domain"/>
    <property type="match status" value="1"/>
</dbReference>
<dbReference type="PANTHER" id="PTHR45868:SF93">
    <property type="entry name" value="OS12G0144600 PROTEIN"/>
    <property type="match status" value="1"/>
</dbReference>
<keyword evidence="2" id="KW-0488">Methylation</keyword>
<evidence type="ECO:0000256" key="2">
    <source>
        <dbReference type="ARBA" id="ARBA00022481"/>
    </source>
</evidence>
<feature type="compositionally biased region" description="Gly residues" evidence="6">
    <location>
        <begin position="350"/>
        <end position="359"/>
    </location>
</feature>
<proteinExistence type="inferred from homology"/>
<comment type="subcellular location">
    <subcellularLocation>
        <location evidence="1">Membrane</location>
        <topology evidence="1">Peripheral membrane protein</topology>
    </subcellularLocation>
</comment>
<dbReference type="Pfam" id="PF00403">
    <property type="entry name" value="HMA"/>
    <property type="match status" value="1"/>
</dbReference>
<keyword evidence="3" id="KW-0479">Metal-binding</keyword>
<accession>A0AAV3PP99</accession>
<comment type="similarity">
    <text evidence="5">Belongs to the HIPP family.</text>
</comment>
<feature type="region of interest" description="Disordered" evidence="6">
    <location>
        <begin position="92"/>
        <end position="138"/>
    </location>
</feature>
<feature type="compositionally biased region" description="Acidic residues" evidence="6">
    <location>
        <begin position="227"/>
        <end position="251"/>
    </location>
</feature>
<dbReference type="GO" id="GO:0009626">
    <property type="term" value="P:plant-type hypersensitive response"/>
    <property type="evidence" value="ECO:0007669"/>
    <property type="project" value="UniProtKB-KW"/>
</dbReference>